<dbReference type="SMART" id="SM00336">
    <property type="entry name" value="BBOX"/>
    <property type="match status" value="1"/>
</dbReference>
<dbReference type="AlphaFoldDB" id="A0A1Y1XDD4"/>
<dbReference type="Gene3D" id="2.60.210.10">
    <property type="entry name" value="Apoptosis, Tumor Necrosis Factor Receptor Associated Protein 2, Chain A"/>
    <property type="match status" value="1"/>
</dbReference>
<dbReference type="OrthoDB" id="192247at2759"/>
<feature type="compositionally biased region" description="Polar residues" evidence="5">
    <location>
        <begin position="446"/>
        <end position="460"/>
    </location>
</feature>
<dbReference type="InterPro" id="IPR002083">
    <property type="entry name" value="MATH/TRAF_dom"/>
</dbReference>
<dbReference type="SMART" id="SM00061">
    <property type="entry name" value="MATH"/>
    <property type="match status" value="1"/>
</dbReference>
<dbReference type="Pfam" id="PF00643">
    <property type="entry name" value="zf-B_box"/>
    <property type="match status" value="1"/>
</dbReference>
<keyword evidence="2" id="KW-0963">Cytoplasm</keyword>
<dbReference type="InterPro" id="IPR000315">
    <property type="entry name" value="Znf_B-box"/>
</dbReference>
<feature type="region of interest" description="Disordered" evidence="5">
    <location>
        <begin position="443"/>
        <end position="467"/>
    </location>
</feature>
<evidence type="ECO:0000313" key="9">
    <source>
        <dbReference type="EMBL" id="ORX83780.1"/>
    </source>
</evidence>
<keyword evidence="10" id="KW-1185">Reference proteome</keyword>
<proteinExistence type="predicted"/>
<evidence type="ECO:0008006" key="11">
    <source>
        <dbReference type="Google" id="ProtNLM"/>
    </source>
</evidence>
<dbReference type="CDD" id="cd16619">
    <property type="entry name" value="mRING-HC-C4C4_TRIM37_C-VIII"/>
    <property type="match status" value="1"/>
</dbReference>
<dbReference type="PANTHER" id="PTHR36754">
    <property type="entry name" value="E3 UBIQUITIN-PROTEIN LIGASE TRIM37"/>
    <property type="match status" value="1"/>
</dbReference>
<dbReference type="InterPro" id="IPR013083">
    <property type="entry name" value="Znf_RING/FYVE/PHD"/>
</dbReference>
<dbReference type="PROSITE" id="PS50089">
    <property type="entry name" value="ZF_RING_2"/>
    <property type="match status" value="1"/>
</dbReference>
<evidence type="ECO:0000259" key="6">
    <source>
        <dbReference type="PROSITE" id="PS50089"/>
    </source>
</evidence>
<dbReference type="GO" id="GO:0005778">
    <property type="term" value="C:peroxisomal membrane"/>
    <property type="evidence" value="ECO:0007669"/>
    <property type="project" value="TreeGrafter"/>
</dbReference>
<dbReference type="GO" id="GO:0031625">
    <property type="term" value="F:ubiquitin protein ligase binding"/>
    <property type="evidence" value="ECO:0007669"/>
    <property type="project" value="TreeGrafter"/>
</dbReference>
<evidence type="ECO:0000313" key="10">
    <source>
        <dbReference type="Proteomes" id="UP000193944"/>
    </source>
</evidence>
<dbReference type="GO" id="GO:0008270">
    <property type="term" value="F:zinc ion binding"/>
    <property type="evidence" value="ECO:0007669"/>
    <property type="project" value="UniProtKB-KW"/>
</dbReference>
<dbReference type="EMBL" id="MCFG01000065">
    <property type="protein sequence ID" value="ORX83780.1"/>
    <property type="molecule type" value="Genomic_DNA"/>
</dbReference>
<evidence type="ECO:0000259" key="8">
    <source>
        <dbReference type="PROSITE" id="PS50144"/>
    </source>
</evidence>
<dbReference type="GO" id="GO:0070842">
    <property type="term" value="P:aggresome assembly"/>
    <property type="evidence" value="ECO:0007669"/>
    <property type="project" value="TreeGrafter"/>
</dbReference>
<reference evidence="9 10" key="1">
    <citation type="submission" date="2016-08" db="EMBL/GenBank/DDBJ databases">
        <title>A Parts List for Fungal Cellulosomes Revealed by Comparative Genomics.</title>
        <authorList>
            <consortium name="DOE Joint Genome Institute"/>
            <person name="Haitjema C.H."/>
            <person name="Gilmore S.P."/>
            <person name="Henske J.K."/>
            <person name="Solomon K.V."/>
            <person name="De Groot R."/>
            <person name="Kuo A."/>
            <person name="Mondo S.J."/>
            <person name="Salamov A.A."/>
            <person name="Labutti K."/>
            <person name="Zhao Z."/>
            <person name="Chiniquy J."/>
            <person name="Barry K."/>
            <person name="Brewer H.M."/>
            <person name="Purvine S.O."/>
            <person name="Wright A.T."/>
            <person name="Boxma B."/>
            <person name="Van Alen T."/>
            <person name="Hackstein J.H."/>
            <person name="Baker S.E."/>
            <person name="Grigoriev I.V."/>
            <person name="O'Malley M.A."/>
        </authorList>
    </citation>
    <scope>NUCLEOTIDE SEQUENCE [LARGE SCALE GENOMIC DNA]</scope>
    <source>
        <strain evidence="9 10">S4</strain>
    </source>
</reference>
<dbReference type="PROSITE" id="PS50119">
    <property type="entry name" value="ZF_BBOX"/>
    <property type="match status" value="1"/>
</dbReference>
<sequence length="1184" mass="137750">MSYFFIDDNASCSSSNSSSQYEEVFTCFICLGLLKKPVLCPKCSKLCCEKCIKKWLTENKKECPHCRARLMIDDLVPCRFIDEWKTYIKSILNKKNKESKKSLCPYHNVTLNYICSTCKIPICSDCALFDKHKGHNFIHLSDVCDSLRVKMGKHNEYLSKHLQSLEYLLDCTNKQIEFTKKSKYEVELLMDSIIQDAKQQLDLQMLNKIEKFKEQVHHEIKKPNSYDFYQQSENIIKNQLKHSQNFNCYMNESISLEFNNNLIPEFESSIFTIKNFTQVQKIKNIVYSDEVFLSFVKWRFKVYPNGNGRAKGKYLSVFIEMIKGSKDVSDYQYKIELINKKKDIKSHNIIRKYTSQFKESDCWGYEKFYNLDSLNKDGFIDKDDTLELLFSVRQISYKQKCDDIILYLKNTEKFNETEICSIEDTDDKLSIAESLIDNINEHGERNSSVQDNESNGNNDVSDLKGKGKKESLNIDSFNPLQTLIYNQKEDSTSILDANDTNTTININLNNNTISDTNCSNENNKDINNNNEINNNINTNINTNIDTETNTNIEINADTNISNISEITTNNNSNNTTNFINSTNITNSININNTNNIPSINNENNRYLIQNKIDNENNVSNIENDNEHNTEIINENNDNEHNTEIINENNDNEHNTETNIINENDDNEHNTETNIINENDDNEHNTENNIINENDDNEPNAETNIINENDDNEHYTETNIINENDDNEHNTETNIIDENGDNEHNTEVNIINENDDNDDLKSNSSLINANNVKLYNSNLSKFIIDKLNNKTNNIPSTSEIKYNNDENITINTEISNNIEINMNNSINKNNIDNRSQKNNSTNCSKTRTEQLDDIKKTLDEIKINIKGKAKIEDNESMYNITNSYNSNELHYHRNEKSYSDIEISNNLNSNIDKDINNKNYFSIQNINVNTNVNTNENENENKYYNNYIPKDNMSEHNENKQNNLSKNDNNNLSLYSFNFNKNDDNYSDEENDFIHDLNNSSFTSINEFFNRCNNETLKNNYLASPFKNNDSSFINRDLNSDDINKSLSFDNLSFISPNIAINSNSNYNYINERKNNIINNKKDYSNNSGNNSNNSYYSLNNTTRLNNNSINFNNSSNTNNHRNNIHNNEYNNDKNYYHNNYNNNNFLNIFDDDTNNNFNNFNNNKVQSFVEDTANTNFTSYYYSY</sequence>
<dbReference type="GO" id="GO:0005164">
    <property type="term" value="F:tumor necrosis factor receptor binding"/>
    <property type="evidence" value="ECO:0007669"/>
    <property type="project" value="TreeGrafter"/>
</dbReference>
<evidence type="ECO:0000259" key="7">
    <source>
        <dbReference type="PROSITE" id="PS50119"/>
    </source>
</evidence>
<dbReference type="Proteomes" id="UP000193944">
    <property type="component" value="Unassembled WGS sequence"/>
</dbReference>
<dbReference type="SUPFAM" id="SSF57850">
    <property type="entry name" value="RING/U-box"/>
    <property type="match status" value="1"/>
</dbReference>
<comment type="caution">
    <text evidence="9">The sequence shown here is derived from an EMBL/GenBank/DDBJ whole genome shotgun (WGS) entry which is preliminary data.</text>
</comment>
<evidence type="ECO:0000256" key="2">
    <source>
        <dbReference type="ARBA" id="ARBA00022490"/>
    </source>
</evidence>
<evidence type="ECO:0000256" key="5">
    <source>
        <dbReference type="SAM" id="MobiDB-lite"/>
    </source>
</evidence>
<feature type="domain" description="MATH" evidence="8">
    <location>
        <begin position="266"/>
        <end position="392"/>
    </location>
</feature>
<dbReference type="GO" id="GO:0006513">
    <property type="term" value="P:protein monoubiquitination"/>
    <property type="evidence" value="ECO:0007669"/>
    <property type="project" value="TreeGrafter"/>
</dbReference>
<feature type="domain" description="RING-type" evidence="6">
    <location>
        <begin position="27"/>
        <end position="67"/>
    </location>
</feature>
<evidence type="ECO:0000256" key="3">
    <source>
        <dbReference type="ARBA" id="ARBA00022723"/>
    </source>
</evidence>
<dbReference type="PANTHER" id="PTHR36754:SF2">
    <property type="entry name" value="E3 UBIQUITIN-PROTEIN LIGASE TRIM37"/>
    <property type="match status" value="1"/>
</dbReference>
<dbReference type="InterPro" id="IPR001841">
    <property type="entry name" value="Znf_RING"/>
</dbReference>
<comment type="subcellular location">
    <subcellularLocation>
        <location evidence="1">Cytoplasm</location>
    </subcellularLocation>
</comment>
<dbReference type="InterPro" id="IPR053003">
    <property type="entry name" value="TRIM_RBCC_E3_ubiq-ligases"/>
</dbReference>
<feature type="domain" description="B box-type" evidence="7">
    <location>
        <begin position="99"/>
        <end position="140"/>
    </location>
</feature>
<name>A0A1Y1XDD4_9FUNG</name>
<keyword evidence="4" id="KW-0862">Zinc</keyword>
<gene>
    <name evidence="9" type="ORF">BCR32DRAFT_266738</name>
</gene>
<dbReference type="InterPro" id="IPR008974">
    <property type="entry name" value="TRAF-like"/>
</dbReference>
<feature type="region of interest" description="Disordered" evidence="5">
    <location>
        <begin position="659"/>
        <end position="743"/>
    </location>
</feature>
<dbReference type="STRING" id="1754192.A0A1Y1XDD4"/>
<protein>
    <recommendedName>
        <fullName evidence="11">RING-type domain-containing protein</fullName>
    </recommendedName>
</protein>
<accession>A0A1Y1XDD4</accession>
<keyword evidence="3" id="KW-0479">Metal-binding</keyword>
<dbReference type="Gene3D" id="3.30.40.10">
    <property type="entry name" value="Zinc/RING finger domain, C3HC4 (zinc finger)"/>
    <property type="match status" value="1"/>
</dbReference>
<evidence type="ECO:0000256" key="1">
    <source>
        <dbReference type="ARBA" id="ARBA00004496"/>
    </source>
</evidence>
<dbReference type="GO" id="GO:0061630">
    <property type="term" value="F:ubiquitin protein ligase activity"/>
    <property type="evidence" value="ECO:0007669"/>
    <property type="project" value="TreeGrafter"/>
</dbReference>
<dbReference type="PROSITE" id="PS50144">
    <property type="entry name" value="MATH"/>
    <property type="match status" value="1"/>
</dbReference>
<dbReference type="Pfam" id="PF22486">
    <property type="entry name" value="MATH_2"/>
    <property type="match status" value="1"/>
</dbReference>
<evidence type="ECO:0000256" key="4">
    <source>
        <dbReference type="PROSITE-ProRule" id="PRU00024"/>
    </source>
</evidence>
<dbReference type="CDD" id="cd19756">
    <property type="entry name" value="Bbox2"/>
    <property type="match status" value="1"/>
</dbReference>
<dbReference type="SUPFAM" id="SSF57845">
    <property type="entry name" value="B-box zinc-binding domain"/>
    <property type="match status" value="1"/>
</dbReference>
<keyword evidence="4" id="KW-0863">Zinc-finger</keyword>
<reference evidence="9 10" key="2">
    <citation type="submission" date="2016-08" db="EMBL/GenBank/DDBJ databases">
        <title>Pervasive Adenine N6-methylation of Active Genes in Fungi.</title>
        <authorList>
            <consortium name="DOE Joint Genome Institute"/>
            <person name="Mondo S.J."/>
            <person name="Dannebaum R.O."/>
            <person name="Kuo R.C."/>
            <person name="Labutti K."/>
            <person name="Haridas S."/>
            <person name="Kuo A."/>
            <person name="Salamov A."/>
            <person name="Ahrendt S.R."/>
            <person name="Lipzen A."/>
            <person name="Sullivan W."/>
            <person name="Andreopoulos W.B."/>
            <person name="Clum A."/>
            <person name="Lindquist E."/>
            <person name="Daum C."/>
            <person name="Ramamoorthy G.K."/>
            <person name="Gryganskyi A."/>
            <person name="Culley D."/>
            <person name="Magnuson J.K."/>
            <person name="James T.Y."/>
            <person name="O'Malley M.A."/>
            <person name="Stajich J.E."/>
            <person name="Spatafora J.W."/>
            <person name="Visel A."/>
            <person name="Grigoriev I.V."/>
        </authorList>
    </citation>
    <scope>NUCLEOTIDE SEQUENCE [LARGE SCALE GENOMIC DNA]</scope>
    <source>
        <strain evidence="9 10">S4</strain>
    </source>
</reference>
<dbReference type="SUPFAM" id="SSF49599">
    <property type="entry name" value="TRAF domain-like"/>
    <property type="match status" value="1"/>
</dbReference>
<dbReference type="GO" id="GO:0016235">
    <property type="term" value="C:aggresome"/>
    <property type="evidence" value="ECO:0007669"/>
    <property type="project" value="TreeGrafter"/>
</dbReference>
<dbReference type="Gene3D" id="3.30.160.60">
    <property type="entry name" value="Classic Zinc Finger"/>
    <property type="match status" value="1"/>
</dbReference>
<dbReference type="GO" id="GO:0051865">
    <property type="term" value="P:protein autoubiquitination"/>
    <property type="evidence" value="ECO:0007669"/>
    <property type="project" value="TreeGrafter"/>
</dbReference>
<organism evidence="9 10">
    <name type="scientific">Anaeromyces robustus</name>
    <dbReference type="NCBI Taxonomy" id="1754192"/>
    <lineage>
        <taxon>Eukaryota</taxon>
        <taxon>Fungi</taxon>
        <taxon>Fungi incertae sedis</taxon>
        <taxon>Chytridiomycota</taxon>
        <taxon>Chytridiomycota incertae sedis</taxon>
        <taxon>Neocallimastigomycetes</taxon>
        <taxon>Neocallimastigales</taxon>
        <taxon>Neocallimastigaceae</taxon>
        <taxon>Anaeromyces</taxon>
    </lineage>
</organism>